<dbReference type="Proteomes" id="UP000289340">
    <property type="component" value="Chromosome 1"/>
</dbReference>
<organism evidence="7 8">
    <name type="scientific">Glycine soja</name>
    <name type="common">Wild soybean</name>
    <dbReference type="NCBI Taxonomy" id="3848"/>
    <lineage>
        <taxon>Eukaryota</taxon>
        <taxon>Viridiplantae</taxon>
        <taxon>Streptophyta</taxon>
        <taxon>Embryophyta</taxon>
        <taxon>Tracheophyta</taxon>
        <taxon>Spermatophyta</taxon>
        <taxon>Magnoliopsida</taxon>
        <taxon>eudicotyledons</taxon>
        <taxon>Gunneridae</taxon>
        <taxon>Pentapetalae</taxon>
        <taxon>rosids</taxon>
        <taxon>fabids</taxon>
        <taxon>Fabales</taxon>
        <taxon>Fabaceae</taxon>
        <taxon>Papilionoideae</taxon>
        <taxon>50 kb inversion clade</taxon>
        <taxon>NPAAA clade</taxon>
        <taxon>indigoferoid/millettioid clade</taxon>
        <taxon>Phaseoleae</taxon>
        <taxon>Glycine</taxon>
        <taxon>Glycine subgen. Soja</taxon>
    </lineage>
</organism>
<reference evidence="7 8" key="1">
    <citation type="submission" date="2018-09" db="EMBL/GenBank/DDBJ databases">
        <title>A high-quality reference genome of wild soybean provides a powerful tool to mine soybean genomes.</title>
        <authorList>
            <person name="Xie M."/>
            <person name="Chung C.Y.L."/>
            <person name="Li M.-W."/>
            <person name="Wong F.-L."/>
            <person name="Chan T.-F."/>
            <person name="Lam H.-M."/>
        </authorList>
    </citation>
    <scope>NUCLEOTIDE SEQUENCE [LARGE SCALE GENOMIC DNA]</scope>
    <source>
        <strain evidence="8">cv. W05</strain>
        <tissue evidence="7">Hypocotyl of etiolated seedlings</tissue>
    </source>
</reference>
<evidence type="ECO:0000256" key="1">
    <source>
        <dbReference type="ARBA" id="ARBA00022737"/>
    </source>
</evidence>
<feature type="domain" description="Disease resistance N-terminal" evidence="5">
    <location>
        <begin position="6"/>
        <end position="88"/>
    </location>
</feature>
<dbReference type="InterPro" id="IPR041118">
    <property type="entry name" value="Rx_N"/>
</dbReference>
<evidence type="ECO:0000256" key="2">
    <source>
        <dbReference type="ARBA" id="ARBA00022741"/>
    </source>
</evidence>
<protein>
    <submittedName>
        <fullName evidence="7">Putative disease resistance protein RGA3</fullName>
    </submittedName>
</protein>
<evidence type="ECO:0000256" key="4">
    <source>
        <dbReference type="ARBA" id="ARBA00022840"/>
    </source>
</evidence>
<dbReference type="Pfam" id="PF23559">
    <property type="entry name" value="WHD_DRP"/>
    <property type="match status" value="1"/>
</dbReference>
<dbReference type="Pfam" id="PF18052">
    <property type="entry name" value="Rx_N"/>
    <property type="match status" value="1"/>
</dbReference>
<evidence type="ECO:0000259" key="5">
    <source>
        <dbReference type="Pfam" id="PF18052"/>
    </source>
</evidence>
<gene>
    <name evidence="7" type="ORF">D0Y65_000300</name>
</gene>
<feature type="domain" description="Disease resistance protein winged helix" evidence="6">
    <location>
        <begin position="188"/>
        <end position="222"/>
    </location>
</feature>
<dbReference type="EMBL" id="QZWG01000001">
    <property type="protein sequence ID" value="RZC28231.1"/>
    <property type="molecule type" value="Genomic_DNA"/>
</dbReference>
<keyword evidence="1" id="KW-0677">Repeat</keyword>
<proteinExistence type="predicted"/>
<sequence>MVEAALKGVFENLSSLIGKELGLFLGFDQDLKKRLASLLTAILAMHEDAEEKQFSDISLKDWLLKLRDAAHELDDIMDEYAYEKLQLEYEGVNSCLSEFVKISCLSSFHPMHVFSYYKTVKKMKSISERLEKIAQERIKFHLTVMVHERSLGRLRKTTLVQLIFNHEKVVNHSELRIWMLEMLVPGGVWNELYWRSFFQDIETHTFGKITRFKMHDLIHDLAQFVVKERVVVAFRMTMV</sequence>
<dbReference type="GO" id="GO:0005524">
    <property type="term" value="F:ATP binding"/>
    <property type="evidence" value="ECO:0007669"/>
    <property type="project" value="UniProtKB-KW"/>
</dbReference>
<keyword evidence="3" id="KW-0611">Plant defense</keyword>
<dbReference type="PANTHER" id="PTHR36766:SF42">
    <property type="entry name" value="NB-ARC DOMAIN DISEASE RESISTANCE PROTEIN"/>
    <property type="match status" value="1"/>
</dbReference>
<keyword evidence="2" id="KW-0547">Nucleotide-binding</keyword>
<dbReference type="PANTHER" id="PTHR36766">
    <property type="entry name" value="PLANT BROAD-SPECTRUM MILDEW RESISTANCE PROTEIN RPW8"/>
    <property type="match status" value="1"/>
</dbReference>
<dbReference type="InterPro" id="IPR058922">
    <property type="entry name" value="WHD_DRP"/>
</dbReference>
<evidence type="ECO:0000256" key="3">
    <source>
        <dbReference type="ARBA" id="ARBA00022821"/>
    </source>
</evidence>
<evidence type="ECO:0000313" key="8">
    <source>
        <dbReference type="Proteomes" id="UP000289340"/>
    </source>
</evidence>
<dbReference type="GO" id="GO:0006952">
    <property type="term" value="P:defense response"/>
    <property type="evidence" value="ECO:0007669"/>
    <property type="project" value="UniProtKB-KW"/>
</dbReference>
<name>A0A445LY53_GLYSO</name>
<dbReference type="Gene3D" id="1.20.5.4130">
    <property type="match status" value="1"/>
</dbReference>
<keyword evidence="8" id="KW-1185">Reference proteome</keyword>
<comment type="caution">
    <text evidence="7">The sequence shown here is derived from an EMBL/GenBank/DDBJ whole genome shotgun (WGS) entry which is preliminary data.</text>
</comment>
<keyword evidence="4" id="KW-0067">ATP-binding</keyword>
<accession>A0A445LY53</accession>
<dbReference type="AlphaFoldDB" id="A0A445LY53"/>
<evidence type="ECO:0000259" key="6">
    <source>
        <dbReference type="Pfam" id="PF23559"/>
    </source>
</evidence>
<evidence type="ECO:0000313" key="7">
    <source>
        <dbReference type="EMBL" id="RZC28231.1"/>
    </source>
</evidence>